<accession>A0A4Q7AP03</accession>
<comment type="caution">
    <text evidence="4">The sequence shown here is derived from an EMBL/GenBank/DDBJ whole genome shotgun (WGS) entry which is preliminary data.</text>
</comment>
<keyword evidence="1 4" id="KW-0808">Transferase</keyword>
<evidence type="ECO:0000259" key="3">
    <source>
        <dbReference type="PROSITE" id="PS51186"/>
    </source>
</evidence>
<reference evidence="4 5" key="1">
    <citation type="submission" date="2019-02" db="EMBL/GenBank/DDBJ databases">
        <title>The Batch Genome Submission of Acinetobacter spp. strains.</title>
        <authorList>
            <person name="Qin J."/>
            <person name="Hu Y."/>
            <person name="Ye H."/>
            <person name="Wei L."/>
            <person name="Feng Y."/>
            <person name="Zong Z."/>
        </authorList>
    </citation>
    <scope>NUCLEOTIDE SEQUENCE [LARGE SCALE GENOMIC DNA]</scope>
    <source>
        <strain evidence="4 5">WCHABo060081</strain>
    </source>
</reference>
<dbReference type="SUPFAM" id="SSF55729">
    <property type="entry name" value="Acyl-CoA N-acyltransferases (Nat)"/>
    <property type="match status" value="1"/>
</dbReference>
<dbReference type="RefSeq" id="WP_130147914.1">
    <property type="nucleotide sequence ID" value="NZ_SGSU01000020.1"/>
</dbReference>
<dbReference type="PANTHER" id="PTHR43800:SF1">
    <property type="entry name" value="PEPTIDYL-LYSINE N-ACETYLTRANSFERASE YJAB"/>
    <property type="match status" value="1"/>
</dbReference>
<evidence type="ECO:0000313" key="5">
    <source>
        <dbReference type="Proteomes" id="UP000293483"/>
    </source>
</evidence>
<dbReference type="PANTHER" id="PTHR43800">
    <property type="entry name" value="PEPTIDYL-LYSINE N-ACETYLTRANSFERASE YJAB"/>
    <property type="match status" value="1"/>
</dbReference>
<sequence length="181" mass="20627">MIKPNFRLAHMDDLASLTEMINQAYRSNTGQSWTNEAAIVDGLRITQAQLQESTRQPNFEIWVLEGKQENPLRILGCIGLTKNLDSVEIGSFCIDPFLQNMGLGKALLNFAERYVEQNYSEIKMLDMYVLNVRSELIAFYERCGYTKTLNIEDYPIDANVGVPLVDLHLVHLQKRINSLTA</sequence>
<keyword evidence="2" id="KW-0012">Acyltransferase</keyword>
<evidence type="ECO:0000313" key="4">
    <source>
        <dbReference type="EMBL" id="RZG64828.1"/>
    </source>
</evidence>
<evidence type="ECO:0000256" key="1">
    <source>
        <dbReference type="ARBA" id="ARBA00022679"/>
    </source>
</evidence>
<dbReference type="Proteomes" id="UP000293483">
    <property type="component" value="Unassembled WGS sequence"/>
</dbReference>
<dbReference type="GO" id="GO:0016747">
    <property type="term" value="F:acyltransferase activity, transferring groups other than amino-acyl groups"/>
    <property type="evidence" value="ECO:0007669"/>
    <property type="project" value="InterPro"/>
</dbReference>
<feature type="domain" description="N-acetyltransferase" evidence="3">
    <location>
        <begin position="4"/>
        <end position="166"/>
    </location>
</feature>
<dbReference type="STRING" id="202951.GCA_001485025_00830"/>
<gene>
    <name evidence="4" type="ORF">EXE25_15785</name>
</gene>
<dbReference type="EMBL" id="SGSU01000020">
    <property type="protein sequence ID" value="RZG64828.1"/>
    <property type="molecule type" value="Genomic_DNA"/>
</dbReference>
<name>A0A4Q7AP03_9GAMM</name>
<dbReference type="InterPro" id="IPR016181">
    <property type="entry name" value="Acyl_CoA_acyltransferase"/>
</dbReference>
<evidence type="ECO:0000256" key="2">
    <source>
        <dbReference type="ARBA" id="ARBA00023315"/>
    </source>
</evidence>
<dbReference type="InterPro" id="IPR000182">
    <property type="entry name" value="GNAT_dom"/>
</dbReference>
<dbReference type="CDD" id="cd04301">
    <property type="entry name" value="NAT_SF"/>
    <property type="match status" value="1"/>
</dbReference>
<dbReference type="AlphaFoldDB" id="A0A4Q7AP03"/>
<protein>
    <submittedName>
        <fullName evidence="4">GNAT family N-acetyltransferase</fullName>
    </submittedName>
</protein>
<dbReference type="Pfam" id="PF00583">
    <property type="entry name" value="Acetyltransf_1"/>
    <property type="match status" value="1"/>
</dbReference>
<dbReference type="Gene3D" id="3.40.630.30">
    <property type="match status" value="1"/>
</dbReference>
<organism evidence="4 5">
    <name type="scientific">Acinetobacter bouvetii</name>
    <dbReference type="NCBI Taxonomy" id="202951"/>
    <lineage>
        <taxon>Bacteria</taxon>
        <taxon>Pseudomonadati</taxon>
        <taxon>Pseudomonadota</taxon>
        <taxon>Gammaproteobacteria</taxon>
        <taxon>Moraxellales</taxon>
        <taxon>Moraxellaceae</taxon>
        <taxon>Acinetobacter</taxon>
    </lineage>
</organism>
<proteinExistence type="predicted"/>
<dbReference type="PROSITE" id="PS51186">
    <property type="entry name" value="GNAT"/>
    <property type="match status" value="1"/>
</dbReference>